<dbReference type="EMBL" id="JAGPUO010000012">
    <property type="protein sequence ID" value="KAG5659134.1"/>
    <property type="molecule type" value="Genomic_DNA"/>
</dbReference>
<dbReference type="Pfam" id="PF06355">
    <property type="entry name" value="Aegerolysin"/>
    <property type="match status" value="1"/>
</dbReference>
<comment type="caution">
    <text evidence="2">The sequence shown here is derived from an EMBL/GenBank/DDBJ whole genome shotgun (WGS) entry which is preliminary data.</text>
</comment>
<gene>
    <name evidence="2" type="ORF">KAF25_000336</name>
</gene>
<comment type="similarity">
    <text evidence="1">Belongs to the aegerolysin family.</text>
</comment>
<protein>
    <submittedName>
        <fullName evidence="2">Uncharacterized protein</fullName>
    </submittedName>
</protein>
<evidence type="ECO:0000313" key="2">
    <source>
        <dbReference type="EMBL" id="KAG5659134.1"/>
    </source>
</evidence>
<dbReference type="InterPro" id="IPR009413">
    <property type="entry name" value="Aegerolysin-typ"/>
</dbReference>
<evidence type="ECO:0000256" key="1">
    <source>
        <dbReference type="ARBA" id="ARBA00010795"/>
    </source>
</evidence>
<dbReference type="AlphaFoldDB" id="A0A9P7GZQ4"/>
<dbReference type="Proteomes" id="UP000782241">
    <property type="component" value="Unassembled WGS sequence"/>
</dbReference>
<dbReference type="Gene3D" id="2.60.270.50">
    <property type="match status" value="1"/>
</dbReference>
<organism evidence="2 3">
    <name type="scientific">Fusarium avenaceum</name>
    <dbReference type="NCBI Taxonomy" id="40199"/>
    <lineage>
        <taxon>Eukaryota</taxon>
        <taxon>Fungi</taxon>
        <taxon>Dikarya</taxon>
        <taxon>Ascomycota</taxon>
        <taxon>Pezizomycotina</taxon>
        <taxon>Sordariomycetes</taxon>
        <taxon>Hypocreomycetidae</taxon>
        <taxon>Hypocreales</taxon>
        <taxon>Nectriaceae</taxon>
        <taxon>Fusarium</taxon>
        <taxon>Fusarium tricinctum species complex</taxon>
    </lineage>
</organism>
<dbReference type="GO" id="GO:0019836">
    <property type="term" value="P:symbiont-mediated hemolysis of host erythrocyte"/>
    <property type="evidence" value="ECO:0007669"/>
    <property type="project" value="InterPro"/>
</dbReference>
<keyword evidence="3" id="KW-1185">Reference proteome</keyword>
<sequence>MNALIEFNNAANDWVKNLPDLIRTDRGVAIWFMNNTDQELTWSDSGVDHGERSQLAPDTIAPRSWGKWALQSCGFQTGCEGWMTWTFSDGTKVELGYDNPYYGSNSYSCSVNSSSYTVSREGGDGNIATIKFIVSQN</sequence>
<reference evidence="2" key="1">
    <citation type="submission" date="2021-04" db="EMBL/GenBank/DDBJ databases">
        <title>Draft genome of Fusarium avenaceum strain F156N33, isolated from an atmospheric sample in Virginia.</title>
        <authorList>
            <person name="Yang S."/>
            <person name="Vinatzer B.A."/>
            <person name="Coleman J."/>
        </authorList>
    </citation>
    <scope>NUCLEOTIDE SEQUENCE</scope>
    <source>
        <strain evidence="2">F156N33</strain>
    </source>
</reference>
<proteinExistence type="inferred from homology"/>
<evidence type="ECO:0000313" key="3">
    <source>
        <dbReference type="Proteomes" id="UP000782241"/>
    </source>
</evidence>
<accession>A0A9P7GZQ4</accession>
<name>A0A9P7GZQ4_9HYPO</name>